<dbReference type="EMBL" id="KB097753">
    <property type="protein sequence ID" value="ESN90704.1"/>
    <property type="molecule type" value="Genomic_DNA"/>
</dbReference>
<keyword evidence="1" id="KW-0863">Zinc-finger</keyword>
<reference evidence="5" key="1">
    <citation type="submission" date="2012-12" db="EMBL/GenBank/DDBJ databases">
        <authorList>
            <person name="Hellsten U."/>
            <person name="Grimwood J."/>
            <person name="Chapman J.A."/>
            <person name="Shapiro H."/>
            <person name="Aerts A."/>
            <person name="Otillar R.P."/>
            <person name="Terry A.Y."/>
            <person name="Boore J.L."/>
            <person name="Simakov O."/>
            <person name="Marletaz F."/>
            <person name="Cho S.-J."/>
            <person name="Edsinger-Gonzales E."/>
            <person name="Havlak P."/>
            <person name="Kuo D.-H."/>
            <person name="Larsson T."/>
            <person name="Lv J."/>
            <person name="Arendt D."/>
            <person name="Savage R."/>
            <person name="Osoegawa K."/>
            <person name="de Jong P."/>
            <person name="Lindberg D.R."/>
            <person name="Seaver E.C."/>
            <person name="Weisblat D.A."/>
            <person name="Putnam N.H."/>
            <person name="Grigoriev I.V."/>
            <person name="Rokhsar D.S."/>
        </authorList>
    </citation>
    <scope>NUCLEOTIDE SEQUENCE</scope>
</reference>
<feature type="region of interest" description="Disordered" evidence="2">
    <location>
        <begin position="40"/>
        <end position="75"/>
    </location>
</feature>
<dbReference type="InterPro" id="IPR024162">
    <property type="entry name" value="Adaptor_Cbl"/>
</dbReference>
<evidence type="ECO:0000313" key="4">
    <source>
        <dbReference type="EnsemblMetazoa" id="HelroP166408"/>
    </source>
</evidence>
<sequence>MCTLCLVHWQDSSGVGCPFCRGEIKGTESVIVDPFELSRNKKRNNNNKTKTKYTDYEDDDNDSNNNINNNNNNNNNTISYLDLIYRQELSADYNGDDNTTTTTTTTATTTTTTTNNNNNNNNDNDNTDDNNNNNKNDDGSRKTPGQDVDEDSSFDDPASWNLPGFPPRPPPPCRPSASMDVPPLPTRLPNTSPRSSPHVGRKGLPPPPIQADDVYMHPLTDVDDNNNNNNNKNYNNNNNNDNNNNNNKNNDNNNSVNSYLECAGEMSMKLPRSANNSPISSTDKQRTDKPKLTVSSLVTSFDEPQPPTATTNPNAKGKFSTRSAFYGTSIDNNNNNKNDVTAAGDVIGNDDTDASLQSMRENIEILVSKGYSYEKVVKALKIVENDLNTAKLILEQFR</sequence>
<dbReference type="RefSeq" id="XP_009031587.1">
    <property type="nucleotide sequence ID" value="XM_009033339.1"/>
</dbReference>
<dbReference type="GO" id="GO:0005509">
    <property type="term" value="F:calcium ion binding"/>
    <property type="evidence" value="ECO:0007669"/>
    <property type="project" value="UniProtKB-UniRule"/>
</dbReference>
<gene>
    <name evidence="4" type="primary">20201486</name>
    <name evidence="3" type="ORF">HELRODRAFT_166408</name>
</gene>
<feature type="region of interest" description="Disordered" evidence="2">
    <location>
        <begin position="270"/>
        <end position="319"/>
    </location>
</feature>
<dbReference type="eggNOG" id="KOG1785">
    <property type="taxonomic scope" value="Eukaryota"/>
</dbReference>
<dbReference type="PANTHER" id="PTHR23007">
    <property type="entry name" value="CBL"/>
    <property type="match status" value="1"/>
</dbReference>
<feature type="compositionally biased region" description="Pro residues" evidence="2">
    <location>
        <begin position="164"/>
        <end position="174"/>
    </location>
</feature>
<keyword evidence="1" id="KW-0479">Metal-binding</keyword>
<dbReference type="GO" id="GO:0001784">
    <property type="term" value="F:phosphotyrosine residue binding"/>
    <property type="evidence" value="ECO:0007669"/>
    <property type="project" value="UniProtKB-UniRule"/>
</dbReference>
<dbReference type="EnsemblMetazoa" id="HelroT166408">
    <property type="protein sequence ID" value="HelroP166408"/>
    <property type="gene ID" value="HelroG166408"/>
</dbReference>
<dbReference type="GeneID" id="20201486"/>
<dbReference type="Proteomes" id="UP000015101">
    <property type="component" value="Unassembled WGS sequence"/>
</dbReference>
<dbReference type="InterPro" id="IPR013083">
    <property type="entry name" value="Znf_RING/FYVE/PHD"/>
</dbReference>
<comment type="domain">
    <text evidence="1">The N-terminus is composed of the phosphotyrosine binding (PTB) domain, a short linker region and the RING-type zinc finger. The PTB domain, which is also called TKB (tyrosine kinase binding) domain, is composed of three different subdomains: a four-helix bundle (4H), a calcium-binding EF hand and a divergent SH2 domain.</text>
</comment>
<evidence type="ECO:0000313" key="3">
    <source>
        <dbReference type="EMBL" id="ESN90704.1"/>
    </source>
</evidence>
<reference evidence="3 5" key="2">
    <citation type="journal article" date="2013" name="Nature">
        <title>Insights into bilaterian evolution from three spiralian genomes.</title>
        <authorList>
            <person name="Simakov O."/>
            <person name="Marletaz F."/>
            <person name="Cho S.J."/>
            <person name="Edsinger-Gonzales E."/>
            <person name="Havlak P."/>
            <person name="Hellsten U."/>
            <person name="Kuo D.H."/>
            <person name="Larsson T."/>
            <person name="Lv J."/>
            <person name="Arendt D."/>
            <person name="Savage R."/>
            <person name="Osoegawa K."/>
            <person name="de Jong P."/>
            <person name="Grimwood J."/>
            <person name="Chapman J.A."/>
            <person name="Shapiro H."/>
            <person name="Aerts A."/>
            <person name="Otillar R.P."/>
            <person name="Terry A.Y."/>
            <person name="Boore J.L."/>
            <person name="Grigoriev I.V."/>
            <person name="Lindberg D.R."/>
            <person name="Seaver E.C."/>
            <person name="Weisblat D.A."/>
            <person name="Putnam N.H."/>
            <person name="Rokhsar D.S."/>
        </authorList>
    </citation>
    <scope>NUCLEOTIDE SEQUENCE</scope>
</reference>
<dbReference type="OrthoDB" id="7237699at2759"/>
<feature type="compositionally biased region" description="Low complexity" evidence="2">
    <location>
        <begin position="225"/>
        <end position="257"/>
    </location>
</feature>
<dbReference type="GO" id="GO:0061630">
    <property type="term" value="F:ubiquitin protein ligase activity"/>
    <property type="evidence" value="ECO:0007669"/>
    <property type="project" value="UniProtKB-EC"/>
</dbReference>
<dbReference type="PANTHER" id="PTHR23007:SF11">
    <property type="entry name" value="E3 UBIQUITIN-PROTEIN LIGASE CBL"/>
    <property type="match status" value="1"/>
</dbReference>
<dbReference type="EMBL" id="AMQM01002368">
    <property type="status" value="NOT_ANNOTATED_CDS"/>
    <property type="molecule type" value="Genomic_DNA"/>
</dbReference>
<dbReference type="EC" id="2.3.2.27" evidence="1"/>
<feature type="region of interest" description="Disordered" evidence="2">
    <location>
        <begin position="92"/>
        <end position="257"/>
    </location>
</feature>
<dbReference type="SUPFAM" id="SSF57850">
    <property type="entry name" value="RING/U-box"/>
    <property type="match status" value="1"/>
</dbReference>
<keyword evidence="1" id="KW-0808">Transferase</keyword>
<name>T1EY36_HELRO</name>
<feature type="compositionally biased region" description="Low complexity" evidence="2">
    <location>
        <begin position="63"/>
        <end position="75"/>
    </location>
</feature>
<dbReference type="KEGG" id="hro:HELRODRAFT_166408"/>
<dbReference type="HOGENOM" id="CLU_693147_0_0_1"/>
<dbReference type="Gene3D" id="1.10.8.10">
    <property type="entry name" value="DNA helicase RuvA subunit, C-terminal domain"/>
    <property type="match status" value="1"/>
</dbReference>
<dbReference type="Gene3D" id="3.30.40.10">
    <property type="entry name" value="Zinc/RING finger domain, C3HC4 (zinc finger)"/>
    <property type="match status" value="1"/>
</dbReference>
<comment type="catalytic activity">
    <reaction evidence="1">
        <text>S-ubiquitinyl-[E2 ubiquitin-conjugating enzyme]-L-cysteine + [acceptor protein]-L-lysine = [E2 ubiquitin-conjugating enzyme]-L-cysteine + N(6)-ubiquitinyl-[acceptor protein]-L-lysine.</text>
        <dbReference type="EC" id="2.3.2.27"/>
    </reaction>
</comment>
<keyword evidence="1" id="KW-0833">Ubl conjugation pathway</keyword>
<dbReference type="InParanoid" id="T1EY36"/>
<organism evidence="4 5">
    <name type="scientific">Helobdella robusta</name>
    <name type="common">Californian leech</name>
    <dbReference type="NCBI Taxonomy" id="6412"/>
    <lineage>
        <taxon>Eukaryota</taxon>
        <taxon>Metazoa</taxon>
        <taxon>Spiralia</taxon>
        <taxon>Lophotrochozoa</taxon>
        <taxon>Annelida</taxon>
        <taxon>Clitellata</taxon>
        <taxon>Hirudinea</taxon>
        <taxon>Rhynchobdellida</taxon>
        <taxon>Glossiphoniidae</taxon>
        <taxon>Helobdella</taxon>
    </lineage>
</organism>
<keyword evidence="1" id="KW-0106">Calcium</keyword>
<dbReference type="GO" id="GO:0023051">
    <property type="term" value="P:regulation of signaling"/>
    <property type="evidence" value="ECO:0007669"/>
    <property type="project" value="InterPro"/>
</dbReference>
<dbReference type="AlphaFoldDB" id="T1EY36"/>
<accession>T1EY36</accession>
<feature type="compositionally biased region" description="Low complexity" evidence="2">
    <location>
        <begin position="96"/>
        <end position="134"/>
    </location>
</feature>
<feature type="compositionally biased region" description="Polar residues" evidence="2">
    <location>
        <begin position="273"/>
        <end position="282"/>
    </location>
</feature>
<comment type="function">
    <text evidence="1">E3 ubiquitin-protein ligase which accepts ubiquitin from specific E2 ubiquitin-conjugating enzymes, and transfers it to substrates, generally promoting their degradation by the proteasome.</text>
</comment>
<evidence type="ECO:0000313" key="5">
    <source>
        <dbReference type="Proteomes" id="UP000015101"/>
    </source>
</evidence>
<evidence type="ECO:0000256" key="2">
    <source>
        <dbReference type="SAM" id="MobiDB-lite"/>
    </source>
</evidence>
<keyword evidence="1" id="KW-0862">Zinc</keyword>
<dbReference type="GO" id="GO:0008270">
    <property type="term" value="F:zinc ion binding"/>
    <property type="evidence" value="ECO:0007669"/>
    <property type="project" value="UniProtKB-KW"/>
</dbReference>
<dbReference type="STRING" id="6412.T1EY36"/>
<dbReference type="GO" id="GO:0016567">
    <property type="term" value="P:protein ubiquitination"/>
    <property type="evidence" value="ECO:0007669"/>
    <property type="project" value="UniProtKB-UniPathway"/>
</dbReference>
<keyword evidence="5" id="KW-1185">Reference proteome</keyword>
<dbReference type="CTD" id="20201486"/>
<evidence type="ECO:0000256" key="1">
    <source>
        <dbReference type="RuleBase" id="RU367001"/>
    </source>
</evidence>
<dbReference type="UniPathway" id="UPA00143"/>
<protein>
    <recommendedName>
        <fullName evidence="1">E3 ubiquitin-protein ligase CBL</fullName>
        <ecNumber evidence="1">2.3.2.27</ecNumber>
    </recommendedName>
</protein>
<reference evidence="4" key="3">
    <citation type="submission" date="2015-06" db="UniProtKB">
        <authorList>
            <consortium name="EnsemblMetazoa"/>
        </authorList>
    </citation>
    <scope>IDENTIFICATION</scope>
</reference>
<comment type="pathway">
    <text evidence="1">Protein modification; protein ubiquitination.</text>
</comment>
<proteinExistence type="predicted"/>
<feature type="compositionally biased region" description="Basic residues" evidence="2">
    <location>
        <begin position="40"/>
        <end position="51"/>
    </location>
</feature>